<dbReference type="PANTHER" id="PTHR22916:SF51">
    <property type="entry name" value="GLYCOSYLTRANSFERASE EPSH-RELATED"/>
    <property type="match status" value="1"/>
</dbReference>
<dbReference type="CDD" id="cd00761">
    <property type="entry name" value="Glyco_tranf_GTA_type"/>
    <property type="match status" value="1"/>
</dbReference>
<evidence type="ECO:0000256" key="1">
    <source>
        <dbReference type="ARBA" id="ARBA00022676"/>
    </source>
</evidence>
<reference evidence="4" key="1">
    <citation type="submission" date="2021-06" db="EMBL/GenBank/DDBJ databases">
        <title>Novel Mycoplasma species detected in California sea lions (Zalophus californianus) from the USA.</title>
        <authorList>
            <person name="Volokhov D.V."/>
            <person name="Furtak V.A."/>
            <person name="Zagorodnyaya T.A."/>
        </authorList>
    </citation>
    <scope>NUCLEOTIDE SEQUENCE [LARGE SCALE GENOMIC DNA]</scope>
    <source>
        <strain evidence="4">CSL 4779</strain>
    </source>
</reference>
<evidence type="ECO:0000313" key="5">
    <source>
        <dbReference type="Proteomes" id="UP000812267"/>
    </source>
</evidence>
<name>A0ABS6DRM7_9MOLU</name>
<evidence type="ECO:0000313" key="4">
    <source>
        <dbReference type="EMBL" id="MBU4693275.1"/>
    </source>
</evidence>
<comment type="caution">
    <text evidence="4">The sequence shown here is derived from an EMBL/GenBank/DDBJ whole genome shotgun (WGS) entry which is preliminary data.</text>
</comment>
<keyword evidence="2" id="KW-0808">Transferase</keyword>
<evidence type="ECO:0000259" key="3">
    <source>
        <dbReference type="Pfam" id="PF00535"/>
    </source>
</evidence>
<feature type="domain" description="Glycosyltransferase 2-like" evidence="3">
    <location>
        <begin position="15"/>
        <end position="146"/>
    </location>
</feature>
<organism evidence="4 5">
    <name type="scientific">Mycoplasma zalophidermidis</name>
    <dbReference type="NCBI Taxonomy" id="398174"/>
    <lineage>
        <taxon>Bacteria</taxon>
        <taxon>Bacillati</taxon>
        <taxon>Mycoplasmatota</taxon>
        <taxon>Mollicutes</taxon>
        <taxon>Mycoplasmataceae</taxon>
        <taxon>Mycoplasma</taxon>
    </lineage>
</organism>
<dbReference type="Pfam" id="PF00535">
    <property type="entry name" value="Glycos_transf_2"/>
    <property type="match status" value="1"/>
</dbReference>
<evidence type="ECO:0000256" key="2">
    <source>
        <dbReference type="ARBA" id="ARBA00022679"/>
    </source>
</evidence>
<dbReference type="PANTHER" id="PTHR22916">
    <property type="entry name" value="GLYCOSYLTRANSFERASE"/>
    <property type="match status" value="1"/>
</dbReference>
<keyword evidence="5" id="KW-1185">Reference proteome</keyword>
<dbReference type="InterPro" id="IPR001173">
    <property type="entry name" value="Glyco_trans_2-like"/>
</dbReference>
<keyword evidence="1" id="KW-0328">Glycosyltransferase</keyword>
<sequence>MFKKRKLMDESIVTLLVPVFKAKEYFEETLKTILWQKQKNFKIVICDDSSNDGTYEFIKDKVKDDSRFKVIRTETNSGLGKVRDILIQNCETKYFLFLDDDDYLGKNAIAKMSKKALETDADTVTSKVLYHFKTKRGNYSILPPLYKYSNIKTTSQFLINNIVYFWGNFIKKSFFDSLNIKIESRLFEDIAPVTKLFINAKSFAHVNVLGVRYYRRSNSLSAFSGDNFRNKMNFLFAAYKKALEYIEADVKEPKEKIQLIDAKFYNYLALMVLFYRKVNHSTKEQIVKFIKENIIPLAKLYNWKPKPSIQTWKIFVNNNKHIMNALKED</sequence>
<dbReference type="EMBL" id="JAHMHK010000001">
    <property type="protein sequence ID" value="MBU4693275.1"/>
    <property type="molecule type" value="Genomic_DNA"/>
</dbReference>
<proteinExistence type="predicted"/>
<protein>
    <submittedName>
        <fullName evidence="4">Glycosyltransferase</fullName>
    </submittedName>
</protein>
<gene>
    <name evidence="4" type="ORF">KQ878_00005</name>
</gene>
<dbReference type="RefSeq" id="WP_216567696.1">
    <property type="nucleotide sequence ID" value="NZ_JAHMHK010000001.1"/>
</dbReference>
<dbReference type="Proteomes" id="UP000812267">
    <property type="component" value="Unassembled WGS sequence"/>
</dbReference>
<accession>A0ABS6DRM7</accession>